<keyword evidence="1" id="KW-0472">Membrane</keyword>
<dbReference type="RefSeq" id="WP_303661973.1">
    <property type="nucleotide sequence ID" value="NZ_CP027019.1"/>
</dbReference>
<sequence length="150" mass="17726">METSNIIAISSLSLSIFITLIGMIKYFFDRKRNNKIFQKQDEIEEKYLKLKEKQVKISKSNKQIFKKMSEIMKENSITKLKFENELLEHIKMITINSKKTNNFDRQGKDKAAKRNNDLLTNGFIKQTDKEFDTTASIVKQMLKRTRIKPK</sequence>
<organism evidence="2 3">
    <name type="scientific">Williamsoniiplasma luminosum</name>
    <dbReference type="NCBI Taxonomy" id="214888"/>
    <lineage>
        <taxon>Bacteria</taxon>
        <taxon>Bacillati</taxon>
        <taxon>Mycoplasmatota</taxon>
        <taxon>Mollicutes</taxon>
        <taxon>Entomoplasmatales</taxon>
        <taxon>Williamsoniiplasma</taxon>
    </lineage>
</organism>
<evidence type="ECO:0000313" key="3">
    <source>
        <dbReference type="Proteomes" id="UP000239250"/>
    </source>
</evidence>
<dbReference type="EMBL" id="CP027019">
    <property type="protein sequence ID" value="AVP49383.1"/>
    <property type="molecule type" value="Genomic_DNA"/>
</dbReference>
<name>A0A2S0NK38_9MOLU</name>
<keyword evidence="1" id="KW-0812">Transmembrane</keyword>
<feature type="transmembrane region" description="Helical" evidence="1">
    <location>
        <begin position="6"/>
        <end position="28"/>
    </location>
</feature>
<evidence type="ECO:0000256" key="1">
    <source>
        <dbReference type="SAM" id="Phobius"/>
    </source>
</evidence>
<dbReference type="Proteomes" id="UP000239250">
    <property type="component" value="Chromosome"/>
</dbReference>
<keyword evidence="1" id="KW-1133">Transmembrane helix</keyword>
<accession>A0A2S0NK38</accession>
<reference evidence="3" key="1">
    <citation type="submission" date="2018-02" db="EMBL/GenBank/DDBJ databases">
        <title>Firefly genomes illuminate parallel origins of bioluminescence in beetles.</title>
        <authorList>
            <person name="Fallon T.R."/>
            <person name="Lower S.E.S."/>
            <person name="Behringer M."/>
            <person name="Weng J.-K."/>
        </authorList>
    </citation>
    <scope>NUCLEOTIDE SEQUENCE [LARGE SCALE GENOMIC DNA]</scope>
</reference>
<gene>
    <name evidence="2" type="ORF">C5T88_02175</name>
</gene>
<dbReference type="AlphaFoldDB" id="A0A2S0NK38"/>
<protein>
    <submittedName>
        <fullName evidence="2">Uncharacterized protein</fullName>
    </submittedName>
</protein>
<proteinExistence type="predicted"/>
<evidence type="ECO:0000313" key="2">
    <source>
        <dbReference type="EMBL" id="AVP49383.1"/>
    </source>
</evidence>